<dbReference type="SUPFAM" id="SSF52317">
    <property type="entry name" value="Class I glutamine amidotransferase-like"/>
    <property type="match status" value="1"/>
</dbReference>
<dbReference type="Pfam" id="PF01965">
    <property type="entry name" value="DJ-1_PfpI"/>
    <property type="match status" value="1"/>
</dbReference>
<dbReference type="InterPro" id="IPR002818">
    <property type="entry name" value="DJ-1/PfpI"/>
</dbReference>
<gene>
    <name evidence="2" type="ORF">PQR66_26840</name>
</gene>
<evidence type="ECO:0000313" key="3">
    <source>
        <dbReference type="Proteomes" id="UP001629249"/>
    </source>
</evidence>
<dbReference type="InterPro" id="IPR029062">
    <property type="entry name" value="Class_I_gatase-like"/>
</dbReference>
<comment type="caution">
    <text evidence="2">The sequence shown here is derived from an EMBL/GenBank/DDBJ whole genome shotgun (WGS) entry which is preliminary data.</text>
</comment>
<evidence type="ECO:0000259" key="1">
    <source>
        <dbReference type="Pfam" id="PF01965"/>
    </source>
</evidence>
<dbReference type="EMBL" id="JAQQFN010000023">
    <property type="protein sequence ID" value="MFL9886688.1"/>
    <property type="molecule type" value="Genomic_DNA"/>
</dbReference>
<dbReference type="PANTHER" id="PTHR43130">
    <property type="entry name" value="ARAC-FAMILY TRANSCRIPTIONAL REGULATOR"/>
    <property type="match status" value="1"/>
</dbReference>
<dbReference type="PANTHER" id="PTHR43130:SF2">
    <property type="entry name" value="DJ-1_PFPI DOMAIN-CONTAINING PROTEIN"/>
    <property type="match status" value="1"/>
</dbReference>
<dbReference type="Proteomes" id="UP001629249">
    <property type="component" value="Unassembled WGS sequence"/>
</dbReference>
<sequence length="247" mass="26619">MLDMLNNVDSQKKLSVAMVLFHRVTLLDLIGPATALGFHADVHLVAKTMDPVASDQGVKILPTCTFDECPKDLDVLFVPGGVGVLDAMMDLELLHFVRDRGERAGYVTSVCTGSLIQGAAGLLKGYEATTHWGWHEVLSSLGAIPVKKRVVHDRNRVSGGGVTAGLDFGLGLLAILRGEEAARTVQLMMEYDPEPPFDVGTPDKAGRATVENAQRVLNATAECRIMIDRQKELGFPLEKNLSLNASA</sequence>
<organism evidence="2 3">
    <name type="scientific">Paraburkholderia agricolaris</name>
    <dbReference type="NCBI Taxonomy" id="2152888"/>
    <lineage>
        <taxon>Bacteria</taxon>
        <taxon>Pseudomonadati</taxon>
        <taxon>Pseudomonadota</taxon>
        <taxon>Betaproteobacteria</taxon>
        <taxon>Burkholderiales</taxon>
        <taxon>Burkholderiaceae</taxon>
        <taxon>Paraburkholderia</taxon>
    </lineage>
</organism>
<evidence type="ECO:0000313" key="2">
    <source>
        <dbReference type="EMBL" id="MFL9886688.1"/>
    </source>
</evidence>
<keyword evidence="3" id="KW-1185">Reference proteome</keyword>
<dbReference type="InterPro" id="IPR052158">
    <property type="entry name" value="INH-QAR"/>
</dbReference>
<dbReference type="RefSeq" id="WP_408330387.1">
    <property type="nucleotide sequence ID" value="NZ_JAQQFH010000015.1"/>
</dbReference>
<protein>
    <submittedName>
        <fullName evidence="2">DJ-1/PfpI family protein</fullName>
    </submittedName>
</protein>
<accession>A0ABW8ZV17</accession>
<feature type="domain" description="DJ-1/PfpI" evidence="1">
    <location>
        <begin position="15"/>
        <end position="173"/>
    </location>
</feature>
<dbReference type="Gene3D" id="3.40.50.880">
    <property type="match status" value="1"/>
</dbReference>
<name>A0ABW8ZV17_9BURK</name>
<dbReference type="CDD" id="cd03139">
    <property type="entry name" value="GATase1_PfpI_2"/>
    <property type="match status" value="1"/>
</dbReference>
<reference evidence="2 3" key="1">
    <citation type="journal article" date="2024" name="Chem. Sci.">
        <title>Discovery of megapolipeptins by genome mining of a Burkholderiales bacteria collection.</title>
        <authorList>
            <person name="Paulo B.S."/>
            <person name="Recchia M.J.J."/>
            <person name="Lee S."/>
            <person name="Fergusson C.H."/>
            <person name="Romanowski S.B."/>
            <person name="Hernandez A."/>
            <person name="Krull N."/>
            <person name="Liu D.Y."/>
            <person name="Cavanagh H."/>
            <person name="Bos A."/>
            <person name="Gray C.A."/>
            <person name="Murphy B.T."/>
            <person name="Linington R.G."/>
            <person name="Eustaquio A.S."/>
        </authorList>
    </citation>
    <scope>NUCLEOTIDE SEQUENCE [LARGE SCALE GENOMIC DNA]</scope>
    <source>
        <strain evidence="2 3">RL16-012-BIC-B</strain>
    </source>
</reference>
<proteinExistence type="predicted"/>